<evidence type="ECO:0000313" key="1">
    <source>
        <dbReference type="EMBL" id="BAT79048.1"/>
    </source>
</evidence>
<evidence type="ECO:0000313" key="2">
    <source>
        <dbReference type="Proteomes" id="UP000291084"/>
    </source>
</evidence>
<name>A0A0S3REC8_PHAAN</name>
<keyword evidence="2" id="KW-1185">Reference proteome</keyword>
<dbReference type="AlphaFoldDB" id="A0A0S3REC8"/>
<organism evidence="1 2">
    <name type="scientific">Vigna angularis var. angularis</name>
    <dbReference type="NCBI Taxonomy" id="157739"/>
    <lineage>
        <taxon>Eukaryota</taxon>
        <taxon>Viridiplantae</taxon>
        <taxon>Streptophyta</taxon>
        <taxon>Embryophyta</taxon>
        <taxon>Tracheophyta</taxon>
        <taxon>Spermatophyta</taxon>
        <taxon>Magnoliopsida</taxon>
        <taxon>eudicotyledons</taxon>
        <taxon>Gunneridae</taxon>
        <taxon>Pentapetalae</taxon>
        <taxon>rosids</taxon>
        <taxon>fabids</taxon>
        <taxon>Fabales</taxon>
        <taxon>Fabaceae</taxon>
        <taxon>Papilionoideae</taxon>
        <taxon>50 kb inversion clade</taxon>
        <taxon>NPAAA clade</taxon>
        <taxon>indigoferoid/millettioid clade</taxon>
        <taxon>Phaseoleae</taxon>
        <taxon>Vigna</taxon>
    </lineage>
</organism>
<gene>
    <name evidence="1" type="primary">Vigan.02G185000</name>
    <name evidence="1" type="ORF">VIGAN_02185000</name>
</gene>
<proteinExistence type="predicted"/>
<protein>
    <submittedName>
        <fullName evidence="1">Uncharacterized protein</fullName>
    </submittedName>
</protein>
<dbReference type="Proteomes" id="UP000291084">
    <property type="component" value="Chromosome 2"/>
</dbReference>
<dbReference type="EMBL" id="AP015035">
    <property type="protein sequence ID" value="BAT79048.1"/>
    <property type="molecule type" value="Genomic_DNA"/>
</dbReference>
<sequence length="92" mass="10489">MQDAAVKEEKPCGKRESWNVWSSHPRRSLLVCNPAAWKKLFGPAMKLKKGSMFSSLVHSDMEHLENESGRSRGRTCEHHFMEGPSHSFLACF</sequence>
<reference evidence="1 2" key="1">
    <citation type="journal article" date="2015" name="Sci. Rep.">
        <title>The power of single molecule real-time sequencing technology in the de novo assembly of a eukaryotic genome.</title>
        <authorList>
            <person name="Sakai H."/>
            <person name="Naito K."/>
            <person name="Ogiso-Tanaka E."/>
            <person name="Takahashi Y."/>
            <person name="Iseki K."/>
            <person name="Muto C."/>
            <person name="Satou K."/>
            <person name="Teruya K."/>
            <person name="Shiroma A."/>
            <person name="Shimoji M."/>
            <person name="Hirano T."/>
            <person name="Itoh T."/>
            <person name="Kaga A."/>
            <person name="Tomooka N."/>
        </authorList>
    </citation>
    <scope>NUCLEOTIDE SEQUENCE [LARGE SCALE GENOMIC DNA]</scope>
    <source>
        <strain evidence="2">cv. Shumari</strain>
    </source>
</reference>
<accession>A0A0S3REC8</accession>